<evidence type="ECO:0000259" key="3">
    <source>
        <dbReference type="PROSITE" id="PS51668"/>
    </source>
</evidence>
<dbReference type="PANTHER" id="PTHR12818">
    <property type="entry name" value="TRNA (ADENINE(37)-N6)-METHYLTRANSFERASE"/>
    <property type="match status" value="1"/>
</dbReference>
<dbReference type="PROSITE" id="PS51668">
    <property type="entry name" value="TSAA_2"/>
    <property type="match status" value="1"/>
</dbReference>
<protein>
    <recommendedName>
        <fullName evidence="3">TsaA-like domain-containing protein</fullName>
    </recommendedName>
</protein>
<dbReference type="InterPro" id="IPR041369">
    <property type="entry name" value="TrmO_C"/>
</dbReference>
<comment type="similarity">
    <text evidence="2">Belongs to the tRNA methyltransferase O family.</text>
</comment>
<dbReference type="PANTHER" id="PTHR12818:SF0">
    <property type="entry name" value="TRNA (ADENINE(37)-N6)-METHYLTRANSFERASE"/>
    <property type="match status" value="1"/>
</dbReference>
<dbReference type="AlphaFoldDB" id="A0AAV3V0Z0"/>
<dbReference type="Gene3D" id="3.30.2310.10">
    <property type="entry name" value="YaeB-like"/>
    <property type="match status" value="1"/>
</dbReference>
<dbReference type="Pfam" id="PF18389">
    <property type="entry name" value="TrmO_C"/>
    <property type="match status" value="1"/>
</dbReference>
<feature type="domain" description="TsaA-like" evidence="3">
    <location>
        <begin position="50"/>
        <end position="191"/>
    </location>
</feature>
<dbReference type="SUPFAM" id="SSF118196">
    <property type="entry name" value="YaeB-like"/>
    <property type="match status" value="1"/>
</dbReference>
<organism evidence="4 5">
    <name type="scientific">Paraglaciecola chathamensis S18K6</name>
    <dbReference type="NCBI Taxonomy" id="1127672"/>
    <lineage>
        <taxon>Bacteria</taxon>
        <taxon>Pseudomonadati</taxon>
        <taxon>Pseudomonadota</taxon>
        <taxon>Gammaproteobacteria</taxon>
        <taxon>Alteromonadales</taxon>
        <taxon>Alteromonadaceae</taxon>
        <taxon>Paraglaciecola</taxon>
    </lineage>
</organism>
<gene>
    <name evidence="4" type="ORF">GCHA_2771</name>
</gene>
<keyword evidence="1" id="KW-0949">S-adenosyl-L-methionine</keyword>
<dbReference type="CDD" id="cd09281">
    <property type="entry name" value="UPF0066"/>
    <property type="match status" value="1"/>
</dbReference>
<dbReference type="InterPro" id="IPR036414">
    <property type="entry name" value="YaeB_N_sf"/>
</dbReference>
<dbReference type="Proteomes" id="UP000006320">
    <property type="component" value="Unassembled WGS sequence"/>
</dbReference>
<dbReference type="InterPro" id="IPR040372">
    <property type="entry name" value="YaeB-like"/>
</dbReference>
<dbReference type="InterPro" id="IPR023370">
    <property type="entry name" value="TrmO-like_N"/>
</dbReference>
<name>A0AAV3V0Z0_9ALTE</name>
<dbReference type="NCBIfam" id="TIGR00104">
    <property type="entry name" value="tRNA_TsaA"/>
    <property type="match status" value="1"/>
</dbReference>
<dbReference type="EMBL" id="BAEM01000034">
    <property type="protein sequence ID" value="GAC10714.1"/>
    <property type="molecule type" value="Genomic_DNA"/>
</dbReference>
<evidence type="ECO:0000256" key="2">
    <source>
        <dbReference type="ARBA" id="ARBA00033753"/>
    </source>
</evidence>
<dbReference type="Gene3D" id="2.40.30.70">
    <property type="entry name" value="YaeB-like"/>
    <property type="match status" value="1"/>
</dbReference>
<evidence type="ECO:0000256" key="1">
    <source>
        <dbReference type="ARBA" id="ARBA00022691"/>
    </source>
</evidence>
<sequence>MFNTAVLASSSITQCEIYFGYLALDAYHSQTSKLLTNRTVTMLKQHPISLQPLGVIRTPYQQKFAIPRQPNLVDAAYGEVVFSDTFNDPNMLRGIEQFSHLWLLFQFHKTAEQGWSPMVRPPRLGGNKKQGVLATRSTFRPNSIGMSVVQYHKVEHKNGQLSLHVKGVDLLDGTPIIDIKPYVPWADNIPQATGGFAAQPPPTMAVYFESQCAEQLAYWQSRYPMLSKLIEQVLAQDPRPAYKAKQESDAQYGMSLYDLNIRWRVSGQANYVTSIVQHAPD</sequence>
<dbReference type="Pfam" id="PF01980">
    <property type="entry name" value="TrmO_N"/>
    <property type="match status" value="1"/>
</dbReference>
<reference evidence="4 5" key="1">
    <citation type="journal article" date="2017" name="Antonie Van Leeuwenhoek">
        <title>Rhizobium rhizosphaerae sp. nov., a novel species isolated from rice rhizosphere.</title>
        <authorList>
            <person name="Zhao J.J."/>
            <person name="Zhang J."/>
            <person name="Zhang R.J."/>
            <person name="Zhang C.W."/>
            <person name="Yin H.Q."/>
            <person name="Zhang X.X."/>
        </authorList>
    </citation>
    <scope>NUCLEOTIDE SEQUENCE [LARGE SCALE GENOMIC DNA]</scope>
    <source>
        <strain evidence="4 5">S18K6</strain>
    </source>
</reference>
<comment type="caution">
    <text evidence="4">The sequence shown here is derived from an EMBL/GenBank/DDBJ whole genome shotgun (WGS) entry which is preliminary data.</text>
</comment>
<evidence type="ECO:0000313" key="4">
    <source>
        <dbReference type="EMBL" id="GAC10714.1"/>
    </source>
</evidence>
<dbReference type="InterPro" id="IPR036413">
    <property type="entry name" value="YaeB-like_sf"/>
</dbReference>
<evidence type="ECO:0000313" key="5">
    <source>
        <dbReference type="Proteomes" id="UP000006320"/>
    </source>
</evidence>
<dbReference type="GO" id="GO:0089715">
    <property type="term" value="F:tRNA (L-threonylcarbamoyladenosine(37)-C2) methyltransferase activity"/>
    <property type="evidence" value="ECO:0007669"/>
    <property type="project" value="TreeGrafter"/>
</dbReference>
<accession>A0AAV3V0Z0</accession>
<proteinExistence type="inferred from homology"/>